<feature type="region of interest" description="Disordered" evidence="1">
    <location>
        <begin position="206"/>
        <end position="262"/>
    </location>
</feature>
<evidence type="ECO:0000313" key="2">
    <source>
        <dbReference type="EMBL" id="RMI47574.1"/>
    </source>
</evidence>
<feature type="compositionally biased region" description="Acidic residues" evidence="1">
    <location>
        <begin position="206"/>
        <end position="232"/>
    </location>
</feature>
<name>A0A3M2MCY1_9ACTN</name>
<keyword evidence="3" id="KW-1185">Reference proteome</keyword>
<dbReference type="EMBL" id="RFFG01000002">
    <property type="protein sequence ID" value="RMI47574.1"/>
    <property type="molecule type" value="Genomic_DNA"/>
</dbReference>
<evidence type="ECO:0000313" key="3">
    <source>
        <dbReference type="Proteomes" id="UP000282674"/>
    </source>
</evidence>
<organism evidence="2 3">
    <name type="scientific">Actinomadura harenae</name>
    <dbReference type="NCBI Taxonomy" id="2483351"/>
    <lineage>
        <taxon>Bacteria</taxon>
        <taxon>Bacillati</taxon>
        <taxon>Actinomycetota</taxon>
        <taxon>Actinomycetes</taxon>
        <taxon>Streptosporangiales</taxon>
        <taxon>Thermomonosporaceae</taxon>
        <taxon>Actinomadura</taxon>
    </lineage>
</organism>
<gene>
    <name evidence="2" type="ORF">EBO15_01345</name>
</gene>
<protein>
    <submittedName>
        <fullName evidence="2">Uncharacterized protein</fullName>
    </submittedName>
</protein>
<reference evidence="2 3" key="1">
    <citation type="submission" date="2018-10" db="EMBL/GenBank/DDBJ databases">
        <title>Isolation from soil.</title>
        <authorList>
            <person name="Hu J."/>
        </authorList>
    </citation>
    <scope>NUCLEOTIDE SEQUENCE [LARGE SCALE GENOMIC DNA]</scope>
    <source>
        <strain evidence="2 3">NEAU-Ht49</strain>
    </source>
</reference>
<evidence type="ECO:0000256" key="1">
    <source>
        <dbReference type="SAM" id="MobiDB-lite"/>
    </source>
</evidence>
<comment type="caution">
    <text evidence="2">The sequence shown here is derived from an EMBL/GenBank/DDBJ whole genome shotgun (WGS) entry which is preliminary data.</text>
</comment>
<dbReference type="OrthoDB" id="3693665at2"/>
<accession>A0A3M2MCY1</accession>
<sequence length="262" mass="27835">MSELSVRSDSAPATVPAQTSPAMSALAQWAYDAQQAHNIATSLAKTSFVPATLRDRPHDITAAILTGQELGLQPMASLRAMDVIQGTPALRAHAMRGLVQARGHQVQLVESSDTHCVMRGKRRGENEWQTVTWTIERAQRLKLTGKGEWQKQPATMLIARATGEICRLIAADVLYAAPYVAEELDGAGRPSPVVTAAPVTAAEILAEPEPEPDDGYDVLEEPPTDADADADAAAEYAAEQAGEPVEVDGWPPVRKPGSGASA</sequence>
<proteinExistence type="predicted"/>
<dbReference type="Proteomes" id="UP000282674">
    <property type="component" value="Unassembled WGS sequence"/>
</dbReference>
<dbReference type="AlphaFoldDB" id="A0A3M2MCY1"/>
<dbReference type="RefSeq" id="WP_122192424.1">
    <property type="nucleotide sequence ID" value="NZ_JBHSKC010000016.1"/>
</dbReference>